<dbReference type="AlphaFoldDB" id="A0AA42IZN9"/>
<dbReference type="SUPFAM" id="SSF50249">
    <property type="entry name" value="Nucleic acid-binding proteins"/>
    <property type="match status" value="1"/>
</dbReference>
<dbReference type="InterPro" id="IPR036420">
    <property type="entry name" value="BRCT_dom_sf"/>
</dbReference>
<comment type="similarity">
    <text evidence="12">Belongs to the NAD-dependent DNA ligase family. LigA subfamily.</text>
</comment>
<keyword evidence="2 12" id="KW-0436">Ligase</keyword>
<dbReference type="GO" id="GO:0006260">
    <property type="term" value="P:DNA replication"/>
    <property type="evidence" value="ECO:0007669"/>
    <property type="project" value="UniProtKB-KW"/>
</dbReference>
<dbReference type="InterPro" id="IPR013839">
    <property type="entry name" value="DNAligase_adenylation"/>
</dbReference>
<feature type="binding site" evidence="12">
    <location>
        <position position="385"/>
    </location>
    <ligand>
        <name>Zn(2+)</name>
        <dbReference type="ChEBI" id="CHEBI:29105"/>
    </ligand>
</feature>
<keyword evidence="9 12" id="KW-0234">DNA repair</keyword>
<keyword evidence="10 12" id="KW-0464">Manganese</keyword>
<organism evidence="14 15">
    <name type="scientific">Holtiella tumoricola</name>
    <dbReference type="NCBI Taxonomy" id="3018743"/>
    <lineage>
        <taxon>Bacteria</taxon>
        <taxon>Bacillati</taxon>
        <taxon>Bacillota</taxon>
        <taxon>Clostridia</taxon>
        <taxon>Lachnospirales</taxon>
        <taxon>Cellulosilyticaceae</taxon>
        <taxon>Holtiella</taxon>
    </lineage>
</organism>
<dbReference type="Gene3D" id="3.40.50.10190">
    <property type="entry name" value="BRCT domain"/>
    <property type="match status" value="1"/>
</dbReference>
<dbReference type="GO" id="GO:0046872">
    <property type="term" value="F:metal ion binding"/>
    <property type="evidence" value="ECO:0007669"/>
    <property type="project" value="UniProtKB-KW"/>
</dbReference>
<evidence type="ECO:0000256" key="9">
    <source>
        <dbReference type="ARBA" id="ARBA00023204"/>
    </source>
</evidence>
<dbReference type="EMBL" id="JAQIFT010000010">
    <property type="protein sequence ID" value="MDA3730233.1"/>
    <property type="molecule type" value="Genomic_DNA"/>
</dbReference>
<dbReference type="InterPro" id="IPR010994">
    <property type="entry name" value="RuvA_2-like"/>
</dbReference>
<dbReference type="InterPro" id="IPR003583">
    <property type="entry name" value="Hlx-hairpin-Hlx_DNA-bd_motif"/>
</dbReference>
<proteinExistence type="inferred from homology"/>
<evidence type="ECO:0000256" key="2">
    <source>
        <dbReference type="ARBA" id="ARBA00022598"/>
    </source>
</evidence>
<dbReference type="Gene3D" id="2.40.50.140">
    <property type="entry name" value="Nucleic acid-binding proteins"/>
    <property type="match status" value="1"/>
</dbReference>
<dbReference type="Gene3D" id="1.10.287.610">
    <property type="entry name" value="Helix hairpin bin"/>
    <property type="match status" value="1"/>
</dbReference>
<evidence type="ECO:0000256" key="7">
    <source>
        <dbReference type="ARBA" id="ARBA00022842"/>
    </source>
</evidence>
<dbReference type="GO" id="GO:0006281">
    <property type="term" value="P:DNA repair"/>
    <property type="evidence" value="ECO:0007669"/>
    <property type="project" value="UniProtKB-KW"/>
</dbReference>
<comment type="cofactor">
    <cofactor evidence="12">
        <name>Mg(2+)</name>
        <dbReference type="ChEBI" id="CHEBI:18420"/>
    </cofactor>
    <cofactor evidence="12">
        <name>Mn(2+)</name>
        <dbReference type="ChEBI" id="CHEBI:29035"/>
    </cofactor>
</comment>
<dbReference type="GO" id="GO:0003677">
    <property type="term" value="F:DNA binding"/>
    <property type="evidence" value="ECO:0007669"/>
    <property type="project" value="InterPro"/>
</dbReference>
<dbReference type="NCBIfam" id="TIGR00575">
    <property type="entry name" value="dnlj"/>
    <property type="match status" value="1"/>
</dbReference>
<evidence type="ECO:0000256" key="3">
    <source>
        <dbReference type="ARBA" id="ARBA00022705"/>
    </source>
</evidence>
<sequence length="652" mass="73567">MNYEETMKRMQELVELLKKAAYAYEQENRELMSNFEYDKLYDELLKLEEETGTVLAGSVTQKVGYEVASNLKKVTHPSRMLSLDKTKEIEKLKSFLGNQLGMLSWKLDGLTIVCTYEEGKLIQAVTRGNGEIGEDVTNNARTFLNLPLTISYKERLVIRGEAVITYSDFERINEKLEGDDKYKNPRNLCSGSVRQLNSEITAKRNVRLYVFAVVEGDETCNSKMEKMEWLKGLGFEIVEYKAVTQENIEEAVAYFGDEVKKRDFASDGLVLVYDDIAYSKSLGTTAKFPKDGIAFKWQDEISETQIIAIEWNTSRTGLINPVAIFEPVELEGTTVERASLHNLSIVEDLKIGIGDQVTVFKANMIIPQIAENLTQSGPIEPPHECHVCGAETVIKQDKTAKTVYCPNGNCPAQRQQAFVHYASRDAMNIEGLSEATVEKFLAKGFLVDFASLYHLSDYEEEIKAMEGFGQKSYDKLISAIERTREVNLHQFIYALGILQVGPMNAKLICKHFENDLEAIQKATPEELVTIEGVGPVIAREMHDYFQLPINVEMLERLTKEIKFKQVEKVETSALTLEGKTFVITGDVNHFANRKALSNKIEELGGKVTGSVSKKTDYLINNDNTSASSKNKKAKELEIPILTEEDFLQMIQE</sequence>
<dbReference type="InterPro" id="IPR012340">
    <property type="entry name" value="NA-bd_OB-fold"/>
</dbReference>
<feature type="binding site" evidence="12">
    <location>
        <position position="410"/>
    </location>
    <ligand>
        <name>Zn(2+)</name>
        <dbReference type="ChEBI" id="CHEBI:29105"/>
    </ligand>
</feature>
<dbReference type="Pfam" id="PF12826">
    <property type="entry name" value="HHH_2"/>
    <property type="match status" value="1"/>
</dbReference>
<keyword evidence="15" id="KW-1185">Reference proteome</keyword>
<dbReference type="NCBIfam" id="NF005932">
    <property type="entry name" value="PRK07956.1"/>
    <property type="match status" value="1"/>
</dbReference>
<dbReference type="SMART" id="SM00292">
    <property type="entry name" value="BRCT"/>
    <property type="match status" value="1"/>
</dbReference>
<gene>
    <name evidence="12 14" type="primary">ligA</name>
    <name evidence="14" type="ORF">PBV87_01770</name>
</gene>
<feature type="binding site" evidence="12">
    <location>
        <begin position="82"/>
        <end position="83"/>
    </location>
    <ligand>
        <name>NAD(+)</name>
        <dbReference type="ChEBI" id="CHEBI:57540"/>
    </ligand>
</feature>
<keyword evidence="5 12" id="KW-0227">DNA damage</keyword>
<keyword evidence="6 12" id="KW-0862">Zinc</keyword>
<feature type="binding site" evidence="12">
    <location>
        <position position="405"/>
    </location>
    <ligand>
        <name>Zn(2+)</name>
        <dbReference type="ChEBI" id="CHEBI:29105"/>
    </ligand>
</feature>
<evidence type="ECO:0000256" key="11">
    <source>
        <dbReference type="ARBA" id="ARBA00034005"/>
    </source>
</evidence>
<evidence type="ECO:0000256" key="4">
    <source>
        <dbReference type="ARBA" id="ARBA00022723"/>
    </source>
</evidence>
<evidence type="ECO:0000256" key="6">
    <source>
        <dbReference type="ARBA" id="ARBA00022833"/>
    </source>
</evidence>
<dbReference type="Pfam" id="PF00533">
    <property type="entry name" value="BRCT"/>
    <property type="match status" value="1"/>
</dbReference>
<dbReference type="Pfam" id="PF03120">
    <property type="entry name" value="OB_DNA_ligase"/>
    <property type="match status" value="1"/>
</dbReference>
<evidence type="ECO:0000259" key="13">
    <source>
        <dbReference type="PROSITE" id="PS50172"/>
    </source>
</evidence>
<keyword evidence="8 12" id="KW-0520">NAD</keyword>
<name>A0AA42IZN9_9FIRM</name>
<dbReference type="InterPro" id="IPR001357">
    <property type="entry name" value="BRCT_dom"/>
</dbReference>
<dbReference type="InterPro" id="IPR004150">
    <property type="entry name" value="NAD_DNA_ligase_OB"/>
</dbReference>
<keyword evidence="4 12" id="KW-0479">Metal-binding</keyword>
<dbReference type="SMART" id="SM00278">
    <property type="entry name" value="HhH1"/>
    <property type="match status" value="3"/>
</dbReference>
<dbReference type="InterPro" id="IPR013840">
    <property type="entry name" value="DNAligase_N"/>
</dbReference>
<dbReference type="SUPFAM" id="SSF56091">
    <property type="entry name" value="DNA ligase/mRNA capping enzyme, catalytic domain"/>
    <property type="match status" value="1"/>
</dbReference>
<feature type="binding site" evidence="12">
    <location>
        <position position="296"/>
    </location>
    <ligand>
        <name>NAD(+)</name>
        <dbReference type="ChEBI" id="CHEBI:57540"/>
    </ligand>
</feature>
<evidence type="ECO:0000256" key="5">
    <source>
        <dbReference type="ARBA" id="ARBA00022763"/>
    </source>
</evidence>
<dbReference type="InterPro" id="IPR001679">
    <property type="entry name" value="DNA_ligase"/>
</dbReference>
<dbReference type="Gene3D" id="3.30.470.30">
    <property type="entry name" value="DNA ligase/mRNA capping enzyme"/>
    <property type="match status" value="1"/>
</dbReference>
<feature type="binding site" evidence="12">
    <location>
        <position position="388"/>
    </location>
    <ligand>
        <name>Zn(2+)</name>
        <dbReference type="ChEBI" id="CHEBI:29105"/>
    </ligand>
</feature>
<dbReference type="RefSeq" id="WP_271010923.1">
    <property type="nucleotide sequence ID" value="NZ_JAQIFT010000010.1"/>
</dbReference>
<feature type="active site" description="N6-AMP-lysine intermediate" evidence="12">
    <location>
        <position position="106"/>
    </location>
</feature>
<keyword evidence="7 12" id="KW-0460">Magnesium</keyword>
<reference evidence="14" key="1">
    <citation type="journal article" date="2023" name="Int. J. Syst. Evol. Microbiol.">
        <title>&lt;i&gt;Holtiella tumoricola&lt;/i&gt; gen. nov. sp. nov., isolated from a human clinical sample.</title>
        <authorList>
            <person name="Allen-Vercoe E."/>
            <person name="Daigneault M.C."/>
            <person name="Vancuren S.J."/>
            <person name="Cochrane K."/>
            <person name="O'Neal L.L."/>
            <person name="Sankaranarayanan K."/>
            <person name="Lawson P.A."/>
        </authorList>
    </citation>
    <scope>NUCLEOTIDE SEQUENCE</scope>
    <source>
        <strain evidence="14">CC70A</strain>
    </source>
</reference>
<dbReference type="Pfam" id="PF01653">
    <property type="entry name" value="DNA_ligase_aden"/>
    <property type="match status" value="1"/>
</dbReference>
<dbReference type="Proteomes" id="UP001169242">
    <property type="component" value="Unassembled WGS sequence"/>
</dbReference>
<dbReference type="HAMAP" id="MF_01588">
    <property type="entry name" value="DNA_ligase_A"/>
    <property type="match status" value="1"/>
</dbReference>
<comment type="catalytic activity">
    <reaction evidence="11 12">
        <text>NAD(+) + (deoxyribonucleotide)n-3'-hydroxyl + 5'-phospho-(deoxyribonucleotide)m = (deoxyribonucleotide)n+m + AMP + beta-nicotinamide D-nucleotide.</text>
        <dbReference type="EC" id="6.5.1.2"/>
    </reaction>
</comment>
<protein>
    <recommendedName>
        <fullName evidence="12">DNA ligase</fullName>
        <ecNumber evidence="12">6.5.1.2</ecNumber>
    </recommendedName>
    <alternativeName>
        <fullName evidence="12">Polydeoxyribonucleotide synthase [NAD(+)]</fullName>
    </alternativeName>
</protein>
<feature type="binding site" evidence="12">
    <location>
        <position position="127"/>
    </location>
    <ligand>
        <name>NAD(+)</name>
        <dbReference type="ChEBI" id="CHEBI:57540"/>
    </ligand>
</feature>
<dbReference type="EC" id="6.5.1.2" evidence="12"/>
<dbReference type="PIRSF" id="PIRSF001604">
    <property type="entry name" value="LigA"/>
    <property type="match status" value="1"/>
</dbReference>
<dbReference type="SUPFAM" id="SSF52113">
    <property type="entry name" value="BRCT domain"/>
    <property type="match status" value="1"/>
</dbReference>
<keyword evidence="3 12" id="KW-0235">DNA replication</keyword>
<dbReference type="Gene3D" id="1.10.150.20">
    <property type="entry name" value="5' to 3' exonuclease, C-terminal subdomain"/>
    <property type="match status" value="2"/>
</dbReference>
<comment type="caution">
    <text evidence="14">The sequence shown here is derived from an EMBL/GenBank/DDBJ whole genome shotgun (WGS) entry which is preliminary data.</text>
</comment>
<evidence type="ECO:0000313" key="15">
    <source>
        <dbReference type="Proteomes" id="UP001169242"/>
    </source>
</evidence>
<dbReference type="InterPro" id="IPR041663">
    <property type="entry name" value="DisA/LigA_HHH"/>
</dbReference>
<accession>A0AA42IZN9</accession>
<feature type="binding site" evidence="12">
    <location>
        <position position="161"/>
    </location>
    <ligand>
        <name>NAD(+)</name>
        <dbReference type="ChEBI" id="CHEBI:57540"/>
    </ligand>
</feature>
<evidence type="ECO:0000256" key="12">
    <source>
        <dbReference type="HAMAP-Rule" id="MF_01588"/>
    </source>
</evidence>
<evidence type="ECO:0000256" key="1">
    <source>
        <dbReference type="ARBA" id="ARBA00004067"/>
    </source>
</evidence>
<dbReference type="PROSITE" id="PS50172">
    <property type="entry name" value="BRCT"/>
    <property type="match status" value="1"/>
</dbReference>
<dbReference type="GO" id="GO:0003911">
    <property type="term" value="F:DNA ligase (NAD+) activity"/>
    <property type="evidence" value="ECO:0007669"/>
    <property type="project" value="UniProtKB-UniRule"/>
</dbReference>
<evidence type="ECO:0000313" key="14">
    <source>
        <dbReference type="EMBL" id="MDA3730233.1"/>
    </source>
</evidence>
<comment type="function">
    <text evidence="1 12">DNA ligase that catalyzes the formation of phosphodiester linkages between 5'-phosphoryl and 3'-hydroxyl groups in double-stranded DNA using NAD as a coenzyme and as the energy source for the reaction. It is essential for DNA replication and repair of damaged DNA.</text>
</comment>
<dbReference type="SUPFAM" id="SSF47781">
    <property type="entry name" value="RuvA domain 2-like"/>
    <property type="match status" value="1"/>
</dbReference>
<dbReference type="CDD" id="cd17748">
    <property type="entry name" value="BRCT_DNA_ligase_like"/>
    <property type="match status" value="1"/>
</dbReference>
<evidence type="ECO:0000256" key="8">
    <source>
        <dbReference type="ARBA" id="ARBA00023027"/>
    </source>
</evidence>
<feature type="domain" description="BRCT" evidence="13">
    <location>
        <begin position="571"/>
        <end position="652"/>
    </location>
</feature>
<evidence type="ECO:0000256" key="10">
    <source>
        <dbReference type="ARBA" id="ARBA00023211"/>
    </source>
</evidence>
<dbReference type="SMART" id="SM00532">
    <property type="entry name" value="LIGANc"/>
    <property type="match status" value="1"/>
</dbReference>
<comment type="caution">
    <text evidence="12">Lacks conserved residue(s) required for the propagation of feature annotation.</text>
</comment>